<dbReference type="PANTHER" id="PTHR19143:SF263">
    <property type="entry name" value="FIBRINOGEN-LIKE PROTEIN 1"/>
    <property type="match status" value="1"/>
</dbReference>
<keyword evidence="3" id="KW-1185">Reference proteome</keyword>
<dbReference type="SUPFAM" id="SSF56496">
    <property type="entry name" value="Fibrinogen C-terminal domain-like"/>
    <property type="match status" value="1"/>
</dbReference>
<accession>A0AAN9AXR5</accession>
<gene>
    <name evidence="2" type="ORF">V1264_006572</name>
</gene>
<dbReference type="InterPro" id="IPR014716">
    <property type="entry name" value="Fibrinogen_a/b/g_C_1"/>
</dbReference>
<dbReference type="InterPro" id="IPR036056">
    <property type="entry name" value="Fibrinogen-like_C"/>
</dbReference>
<dbReference type="InterPro" id="IPR050373">
    <property type="entry name" value="Fibrinogen_C-term_domain"/>
</dbReference>
<evidence type="ECO:0000313" key="2">
    <source>
        <dbReference type="EMBL" id="KAK7095122.1"/>
    </source>
</evidence>
<dbReference type="PROSITE" id="PS51406">
    <property type="entry name" value="FIBRINOGEN_C_2"/>
    <property type="match status" value="1"/>
</dbReference>
<evidence type="ECO:0000259" key="1">
    <source>
        <dbReference type="PROSITE" id="PS51406"/>
    </source>
</evidence>
<reference evidence="2 3" key="1">
    <citation type="submission" date="2024-02" db="EMBL/GenBank/DDBJ databases">
        <title>Chromosome-scale genome assembly of the rough periwinkle Littorina saxatilis.</title>
        <authorList>
            <person name="De Jode A."/>
            <person name="Faria R."/>
            <person name="Formenti G."/>
            <person name="Sims Y."/>
            <person name="Smith T.P."/>
            <person name="Tracey A."/>
            <person name="Wood J.M.D."/>
            <person name="Zagrodzka Z.B."/>
            <person name="Johannesson K."/>
            <person name="Butlin R.K."/>
            <person name="Leder E.H."/>
        </authorList>
    </citation>
    <scope>NUCLEOTIDE SEQUENCE [LARGE SCALE GENOMIC DNA]</scope>
    <source>
        <strain evidence="2">Snail1</strain>
        <tissue evidence="2">Muscle</tissue>
    </source>
</reference>
<feature type="domain" description="Fibrinogen C-terminal" evidence="1">
    <location>
        <begin position="136"/>
        <end position="306"/>
    </location>
</feature>
<dbReference type="PANTHER" id="PTHR19143">
    <property type="entry name" value="FIBRINOGEN/TENASCIN/ANGIOPOEITIN"/>
    <property type="match status" value="1"/>
</dbReference>
<dbReference type="InterPro" id="IPR002181">
    <property type="entry name" value="Fibrinogen_a/b/g_C_dom"/>
</dbReference>
<comment type="caution">
    <text evidence="2">The sequence shown here is derived from an EMBL/GenBank/DDBJ whole genome shotgun (WGS) entry which is preliminary data.</text>
</comment>
<evidence type="ECO:0000313" key="3">
    <source>
        <dbReference type="Proteomes" id="UP001374579"/>
    </source>
</evidence>
<dbReference type="GO" id="GO:0005615">
    <property type="term" value="C:extracellular space"/>
    <property type="evidence" value="ECO:0007669"/>
    <property type="project" value="TreeGrafter"/>
</dbReference>
<dbReference type="AlphaFoldDB" id="A0AAN9AXR5"/>
<dbReference type="GO" id="GO:0050776">
    <property type="term" value="P:regulation of immune response"/>
    <property type="evidence" value="ECO:0007669"/>
    <property type="project" value="TreeGrafter"/>
</dbReference>
<dbReference type="Pfam" id="PF00147">
    <property type="entry name" value="Fibrinogen_C"/>
    <property type="match status" value="1"/>
</dbReference>
<dbReference type="Proteomes" id="UP001374579">
    <property type="component" value="Unassembled WGS sequence"/>
</dbReference>
<protein>
    <recommendedName>
        <fullName evidence="1">Fibrinogen C-terminal domain-containing protein</fullName>
    </recommendedName>
</protein>
<sequence>MSIALDGMNGERFVRCLNGLTNSASTSEVSGRSSMDCIQMCSRTHDCSGVNICPGSMSGQFKCGFTVGLHQGDCMDMSAASQPSCYYVQRKDKTVTTTTTSVTTTTTPTSTTPLLCQNGGTLNGNQCDCLYKYIGAACEKHARDCSEAYDNGKQDGAEEALFIRPTGAPAPIKVRCQYSWGGATILLQWKSSISNFNQDFATLKAGIGDDPMVGNYFVGLDSLYYFTSQADYELNFQANNFEDHIYNNFTFGPESSSYAISYDQFSSGIYGDGFAVSPPLTFSAEGHDTDGCYAAKGKAGWYGAGCTGYPTFTDGNFDWSNGNEGTVSVDSLFMKFVRQSPYYDD</sequence>
<proteinExistence type="predicted"/>
<dbReference type="SMART" id="SM00186">
    <property type="entry name" value="FBG"/>
    <property type="match status" value="1"/>
</dbReference>
<organism evidence="2 3">
    <name type="scientific">Littorina saxatilis</name>
    <dbReference type="NCBI Taxonomy" id="31220"/>
    <lineage>
        <taxon>Eukaryota</taxon>
        <taxon>Metazoa</taxon>
        <taxon>Spiralia</taxon>
        <taxon>Lophotrochozoa</taxon>
        <taxon>Mollusca</taxon>
        <taxon>Gastropoda</taxon>
        <taxon>Caenogastropoda</taxon>
        <taxon>Littorinimorpha</taxon>
        <taxon>Littorinoidea</taxon>
        <taxon>Littorinidae</taxon>
        <taxon>Littorina</taxon>
    </lineage>
</organism>
<name>A0AAN9AXR5_9CAEN</name>
<dbReference type="Gene3D" id="3.90.215.10">
    <property type="entry name" value="Gamma Fibrinogen, chain A, domain 1"/>
    <property type="match status" value="1"/>
</dbReference>
<dbReference type="EMBL" id="JBAMIC010000018">
    <property type="protein sequence ID" value="KAK7095122.1"/>
    <property type="molecule type" value="Genomic_DNA"/>
</dbReference>